<dbReference type="OrthoDB" id="5429442at2759"/>
<keyword evidence="2" id="KW-1185">Reference proteome</keyword>
<evidence type="ECO:0000313" key="1">
    <source>
        <dbReference type="EMBL" id="KAF5679377.1"/>
    </source>
</evidence>
<sequence length="783" mass="85970">MTDSDIILRLKTSCATAHSHYDQIVAVSQKIINDSFDGLYERFPDYGKVDFHSRKIGSIKGNLYSPRLLLGGGVGSDLSITSALYIMRFKDGKLSIPADDDDQPDFQEDLADWNLAVTIDLKTQSVTVDPDADPDEKARQQALWDFMHDKFDIPGDYSIERLFAKLADAHWKDFDFNNSQFGHNQDGSKRSWGQLLKIYPFLETDLQIMLSHWAIEEERKGLTTTGIKFTLPPPEKIDPLKPTFQPTAMMHQVYGYKNAAKGVPKPVVSYDIPGDLNSLLYCEMVSNHELPDDKQVASTGNFTAQASTIDGSRIDGTFTLSHQLFLGTFLLPMLQAFNKTSIIYPMPASFSFSGGNSTISWNYAIGNDQVHQDEKDPFFAFKPVYDHDTPNDATAYQFSTSFASGLSPHGHNTENGVYGSFDATGTSQVDFTWVPGQKGFNLKGFSVYQYDSYWADNNDMQRPFGWLNDRYEATWSMNINIDSVEGGVLKMSVDAGVNNNCNADVVLKNHRQQQSVTPEGQTERIKTEIVRQITDHVQTLESNLAKAFQTSAKFVYPGNGTFNFSAPCIGNTGEILATVDYIAAAAKIKIPLPAVPKMDAMTHFPFSSVEVSIPGVAPTPKLDWSYNKPLKGSQKAIEVLITGTNNGTEAVSLEELTFTISSEAKGRGLVTGSTFKQGQWIIGKPDVKTPNVFQIVIGSRLSTSAFATVKFDAGKKSGDGTTPLTFTGTGKANVAPKDSITLALYTGTGVPNTYSISAVETWPPVKGSASHNLPETVSIILSP</sequence>
<accession>A0A8H5U186</accession>
<gene>
    <name evidence="1" type="ORF">FHETE_794</name>
</gene>
<dbReference type="EMBL" id="JAAGWQ010000012">
    <property type="protein sequence ID" value="KAF5679377.1"/>
    <property type="molecule type" value="Genomic_DNA"/>
</dbReference>
<protein>
    <submittedName>
        <fullName evidence="1">Uncharacterized protein</fullName>
    </submittedName>
</protein>
<evidence type="ECO:0000313" key="2">
    <source>
        <dbReference type="Proteomes" id="UP000567885"/>
    </source>
</evidence>
<reference evidence="1 2" key="1">
    <citation type="submission" date="2020-05" db="EMBL/GenBank/DDBJ databases">
        <title>Identification and distribution of gene clusters putatively required for synthesis of sphingolipid metabolism inhibitors in phylogenetically diverse species of the filamentous fungus Fusarium.</title>
        <authorList>
            <person name="Kim H.-S."/>
            <person name="Busman M."/>
            <person name="Brown D.W."/>
            <person name="Divon H."/>
            <person name="Uhlig S."/>
            <person name="Proctor R.H."/>
        </authorList>
    </citation>
    <scope>NUCLEOTIDE SEQUENCE [LARGE SCALE GENOMIC DNA]</scope>
    <source>
        <strain evidence="1 2">NRRL 20693</strain>
    </source>
</reference>
<proteinExistence type="predicted"/>
<dbReference type="AlphaFoldDB" id="A0A8H5U186"/>
<comment type="caution">
    <text evidence="1">The sequence shown here is derived from an EMBL/GenBank/DDBJ whole genome shotgun (WGS) entry which is preliminary data.</text>
</comment>
<name>A0A8H5U186_FUSHE</name>
<organism evidence="1 2">
    <name type="scientific">Fusarium heterosporum</name>
    <dbReference type="NCBI Taxonomy" id="42747"/>
    <lineage>
        <taxon>Eukaryota</taxon>
        <taxon>Fungi</taxon>
        <taxon>Dikarya</taxon>
        <taxon>Ascomycota</taxon>
        <taxon>Pezizomycotina</taxon>
        <taxon>Sordariomycetes</taxon>
        <taxon>Hypocreomycetidae</taxon>
        <taxon>Hypocreales</taxon>
        <taxon>Nectriaceae</taxon>
        <taxon>Fusarium</taxon>
        <taxon>Fusarium heterosporum species complex</taxon>
    </lineage>
</organism>
<dbReference type="Proteomes" id="UP000567885">
    <property type="component" value="Unassembled WGS sequence"/>
</dbReference>